<reference evidence="8" key="1">
    <citation type="submission" date="2025-08" db="UniProtKB">
        <authorList>
            <consortium name="Ensembl"/>
        </authorList>
    </citation>
    <scope>IDENTIFICATION</scope>
</reference>
<dbReference type="Pfam" id="PF05478">
    <property type="entry name" value="Prominin"/>
    <property type="match status" value="1"/>
</dbReference>
<feature type="transmembrane region" description="Helical" evidence="7">
    <location>
        <begin position="395"/>
        <end position="421"/>
    </location>
</feature>
<keyword evidence="6" id="KW-0325">Glycoprotein</keyword>
<evidence type="ECO:0000256" key="6">
    <source>
        <dbReference type="ARBA" id="ARBA00023180"/>
    </source>
</evidence>
<dbReference type="GeneTree" id="ENSGT00530000063586"/>
<dbReference type="Ensembl" id="ENSLLET00000012764.1">
    <property type="protein sequence ID" value="ENSLLEP00000012280.1"/>
    <property type="gene ID" value="ENSLLEG00000007323.1"/>
</dbReference>
<evidence type="ECO:0000256" key="7">
    <source>
        <dbReference type="SAM" id="Phobius"/>
    </source>
</evidence>
<sequence>MAYPTLTPPTYKPGVPNETGGDAIFNNMVHSYLDLVQPNAFPSAILDTAISVEDDRITFNTTNTDALVTKALKYEVGFLVALAIGLVFIILMTLVGIFFACCRCCGNCGGKMYQKQTSSINCKRRFIYFFLWLITLIILAGNICAFYSNNKITTVVNKGFTTYNDTVSNLQTYIHSVPKEIDLIVDQSDKPISAAFSSIDNIGSTLGENIKKNFETAANPTLESVTNMVNVLNNTANGMTAVNASFYAVKQEQEILAQNLSDVKRRLDDIQKTCASGCGQLSTLNTTNLILDANFTTLPDFSEQLKKVNDALATDIGATVNNARKIISDIPETVKNETDKTVTDVRKQLTDIKTKIKEASDNISFNDTIKTVEGFVDDANGYINKYKSDIEKYNYYRWIVGICLCCIVLLVVVCNLFGLLLSPCGHRDRADPTERSCLSNSGGNFFMAGAGFSFIFAWLLMLVVAILFVIGGNGYTLICRSWNRNELLPYIDTKVNFSSIIQTPGLNITSLYSKCQNNSAVWQALSLGNRYNLNDYLNISKYTADVNKTLEDTNININPITILDATEKAKVIEVSNAGIDKLDFGDVNSQIGKGTAATDLTDFALKLEGIANTTTNDPVKIELNAEVRNLRAIQSSIDNDMLPKIKTLNSSIVSLRAVSATLPRDLNDTVKKAEIAQSYLDSNMSSVIKDEMRKFVDSLISPFSTYVTWAESTITGDLARCRPVASAIESVKITACDYIIDSVNEFWFSLGWCTIFFLPSIILAVKLAKYYRRMKTSDVLSDHVGHMDHLEMKSTSQQFLIPRVIIKQ</sequence>
<comment type="similarity">
    <text evidence="2">Belongs to the prominin family.</text>
</comment>
<evidence type="ECO:0000313" key="8">
    <source>
        <dbReference type="Ensembl" id="ENSLLEP00000012280.1"/>
    </source>
</evidence>
<dbReference type="GO" id="GO:0071914">
    <property type="term" value="C:prominosome"/>
    <property type="evidence" value="ECO:0007669"/>
    <property type="project" value="TreeGrafter"/>
</dbReference>
<organism evidence="8 9">
    <name type="scientific">Leptobrachium leishanense</name>
    <name type="common">Leishan spiny toad</name>
    <dbReference type="NCBI Taxonomy" id="445787"/>
    <lineage>
        <taxon>Eukaryota</taxon>
        <taxon>Metazoa</taxon>
        <taxon>Chordata</taxon>
        <taxon>Craniata</taxon>
        <taxon>Vertebrata</taxon>
        <taxon>Euteleostomi</taxon>
        <taxon>Amphibia</taxon>
        <taxon>Batrachia</taxon>
        <taxon>Anura</taxon>
        <taxon>Pelobatoidea</taxon>
        <taxon>Megophryidae</taxon>
        <taxon>Leptobrachium</taxon>
    </lineage>
</organism>
<feature type="transmembrane region" description="Helical" evidence="7">
    <location>
        <begin position="746"/>
        <end position="765"/>
    </location>
</feature>
<feature type="transmembrane region" description="Helical" evidence="7">
    <location>
        <begin position="442"/>
        <end position="470"/>
    </location>
</feature>
<keyword evidence="5 7" id="KW-0472">Membrane</keyword>
<dbReference type="GO" id="GO:0009986">
    <property type="term" value="C:cell surface"/>
    <property type="evidence" value="ECO:0007669"/>
    <property type="project" value="TreeGrafter"/>
</dbReference>
<keyword evidence="3 7" id="KW-0812">Transmembrane</keyword>
<feature type="transmembrane region" description="Helical" evidence="7">
    <location>
        <begin position="78"/>
        <end position="105"/>
    </location>
</feature>
<evidence type="ECO:0000256" key="1">
    <source>
        <dbReference type="ARBA" id="ARBA00004475"/>
    </source>
</evidence>
<feature type="transmembrane region" description="Helical" evidence="7">
    <location>
        <begin position="126"/>
        <end position="148"/>
    </location>
</feature>
<dbReference type="Gene3D" id="1.20.5.50">
    <property type="match status" value="1"/>
</dbReference>
<keyword evidence="4 7" id="KW-1133">Transmembrane helix</keyword>
<protein>
    <recommendedName>
        <fullName evidence="10">Prominin-like protein</fullName>
    </recommendedName>
</protein>
<accession>A0A8C5MBJ0</accession>
<dbReference type="Proteomes" id="UP000694569">
    <property type="component" value="Unplaced"/>
</dbReference>
<dbReference type="PANTHER" id="PTHR22730:SF4">
    <property type="entry name" value="PROMININ-1-A-LIKE"/>
    <property type="match status" value="1"/>
</dbReference>
<evidence type="ECO:0000256" key="5">
    <source>
        <dbReference type="ARBA" id="ARBA00023136"/>
    </source>
</evidence>
<dbReference type="GO" id="GO:0005929">
    <property type="term" value="C:cilium"/>
    <property type="evidence" value="ECO:0007669"/>
    <property type="project" value="TreeGrafter"/>
</dbReference>
<dbReference type="PANTHER" id="PTHR22730">
    <property type="entry name" value="PROMININ PROM PROTEIN"/>
    <property type="match status" value="1"/>
</dbReference>
<evidence type="ECO:0000313" key="9">
    <source>
        <dbReference type="Proteomes" id="UP000694569"/>
    </source>
</evidence>
<evidence type="ECO:0000256" key="4">
    <source>
        <dbReference type="ARBA" id="ARBA00022989"/>
    </source>
</evidence>
<dbReference type="GO" id="GO:0015485">
    <property type="term" value="F:cholesterol binding"/>
    <property type="evidence" value="ECO:0007669"/>
    <property type="project" value="TreeGrafter"/>
</dbReference>
<evidence type="ECO:0000256" key="2">
    <source>
        <dbReference type="ARBA" id="ARBA00006058"/>
    </source>
</evidence>
<dbReference type="GO" id="GO:0031528">
    <property type="term" value="C:microvillus membrane"/>
    <property type="evidence" value="ECO:0007669"/>
    <property type="project" value="UniProtKB-SubCell"/>
</dbReference>
<name>A0A8C5MBJ0_9ANUR</name>
<dbReference type="AlphaFoldDB" id="A0A8C5MBJ0"/>
<evidence type="ECO:0008006" key="10">
    <source>
        <dbReference type="Google" id="ProtNLM"/>
    </source>
</evidence>
<dbReference type="InterPro" id="IPR008795">
    <property type="entry name" value="Prominin"/>
</dbReference>
<evidence type="ECO:0000256" key="3">
    <source>
        <dbReference type="ARBA" id="ARBA00022692"/>
    </source>
</evidence>
<reference evidence="8" key="2">
    <citation type="submission" date="2025-09" db="UniProtKB">
        <authorList>
            <consortium name="Ensembl"/>
        </authorList>
    </citation>
    <scope>IDENTIFICATION</scope>
</reference>
<keyword evidence="9" id="KW-1185">Reference proteome</keyword>
<comment type="subcellular location">
    <subcellularLocation>
        <location evidence="1">Cell projection</location>
        <location evidence="1">Microvillus membrane</location>
        <topology evidence="1">Multi-pass membrane protein</topology>
    </subcellularLocation>
</comment>
<dbReference type="GO" id="GO:0016324">
    <property type="term" value="C:apical plasma membrane"/>
    <property type="evidence" value="ECO:0007669"/>
    <property type="project" value="TreeGrafter"/>
</dbReference>
<proteinExistence type="inferred from homology"/>